<keyword evidence="3" id="KW-1185">Reference proteome</keyword>
<evidence type="ECO:0000313" key="2">
    <source>
        <dbReference type="EMBL" id="MBY8336292.1"/>
    </source>
</evidence>
<dbReference type="Pfam" id="PF09912">
    <property type="entry name" value="DUF2141"/>
    <property type="match status" value="1"/>
</dbReference>
<feature type="chain" id="PRO_5047134212" evidence="1">
    <location>
        <begin position="28"/>
        <end position="148"/>
    </location>
</feature>
<sequence>MIRKSILTAMAPAAILATAAFATPALAGEVTVTLTDVRPDAGDLYVSLQSESQFMRAGAIAEQVIENPKDGTITATFGDVPDGRYALMVWHDIDGDGTFSMGPMGPADGWSMIGGAQLRGMPTFAEQSFTLEGSAQVTEPVLYPRDGE</sequence>
<dbReference type="RefSeq" id="WP_222823970.1">
    <property type="nucleotide sequence ID" value="NZ_JAHWXP010000001.1"/>
</dbReference>
<keyword evidence="1" id="KW-0732">Signal</keyword>
<organism evidence="2 3">
    <name type="scientific">Alteriqipengyuania abyssalis</name>
    <dbReference type="NCBI Taxonomy" id="2860200"/>
    <lineage>
        <taxon>Bacteria</taxon>
        <taxon>Pseudomonadati</taxon>
        <taxon>Pseudomonadota</taxon>
        <taxon>Alphaproteobacteria</taxon>
        <taxon>Sphingomonadales</taxon>
        <taxon>Erythrobacteraceae</taxon>
        <taxon>Alteriqipengyuania</taxon>
    </lineage>
</organism>
<protein>
    <submittedName>
        <fullName evidence="2">DUF2141 domain-containing protein</fullName>
    </submittedName>
</protein>
<feature type="signal peptide" evidence="1">
    <location>
        <begin position="1"/>
        <end position="27"/>
    </location>
</feature>
<dbReference type="Proteomes" id="UP000759298">
    <property type="component" value="Unassembled WGS sequence"/>
</dbReference>
<evidence type="ECO:0000313" key="3">
    <source>
        <dbReference type="Proteomes" id="UP000759298"/>
    </source>
</evidence>
<gene>
    <name evidence="2" type="ORF">KYN89_04465</name>
</gene>
<dbReference type="InterPro" id="IPR018673">
    <property type="entry name" value="DUF2141"/>
</dbReference>
<evidence type="ECO:0000256" key="1">
    <source>
        <dbReference type="SAM" id="SignalP"/>
    </source>
</evidence>
<reference evidence="2 3" key="1">
    <citation type="submission" date="2021-07" db="EMBL/GenBank/DDBJ databases">
        <title>Alteriqipengyuania abyssalis NZ-12B nov, sp.nov isolated from deep sea sponge in pacific ocean.</title>
        <authorList>
            <person name="Tareen S."/>
            <person name="Wink J."/>
        </authorList>
    </citation>
    <scope>NUCLEOTIDE SEQUENCE [LARGE SCALE GENOMIC DNA]</scope>
    <source>
        <strain evidence="2 3">NZ-12B</strain>
    </source>
</reference>
<comment type="caution">
    <text evidence="2">The sequence shown here is derived from an EMBL/GenBank/DDBJ whole genome shotgun (WGS) entry which is preliminary data.</text>
</comment>
<name>A0ABS7PER4_9SPHN</name>
<accession>A0ABS7PER4</accession>
<proteinExistence type="predicted"/>
<dbReference type="EMBL" id="JAHWXP010000001">
    <property type="protein sequence ID" value="MBY8336292.1"/>
    <property type="molecule type" value="Genomic_DNA"/>
</dbReference>